<dbReference type="AlphaFoldDB" id="A0A0M3IFU6"/>
<keyword evidence="1" id="KW-0732">Signal</keyword>
<keyword evidence="2" id="KW-1185">Reference proteome</keyword>
<dbReference type="WBParaSite" id="ALUE_0001711401-mRNA-1">
    <property type="protein sequence ID" value="ALUE_0001711401-mRNA-1"/>
    <property type="gene ID" value="ALUE_0001711401"/>
</dbReference>
<reference evidence="3" key="1">
    <citation type="submission" date="2017-02" db="UniProtKB">
        <authorList>
            <consortium name="WormBaseParasite"/>
        </authorList>
    </citation>
    <scope>IDENTIFICATION</scope>
</reference>
<sequence length="107" mass="11877">MAFAVVLMTCLIQCVSAGFFYSESATCGTVHCPRANWARFYGCTQEGECDFLLQVIAKFEKKLRVDCSHGYSCSYRSLSSHCCAVCSVHYCDVFAADAVLIEDTEKK</sequence>
<name>A0A0M3IFU6_ASCLU</name>
<protein>
    <submittedName>
        <fullName evidence="3">Secreted protein</fullName>
    </submittedName>
</protein>
<organism evidence="2 3">
    <name type="scientific">Ascaris lumbricoides</name>
    <name type="common">Giant roundworm</name>
    <dbReference type="NCBI Taxonomy" id="6252"/>
    <lineage>
        <taxon>Eukaryota</taxon>
        <taxon>Metazoa</taxon>
        <taxon>Ecdysozoa</taxon>
        <taxon>Nematoda</taxon>
        <taxon>Chromadorea</taxon>
        <taxon>Rhabditida</taxon>
        <taxon>Spirurina</taxon>
        <taxon>Ascaridomorpha</taxon>
        <taxon>Ascaridoidea</taxon>
        <taxon>Ascarididae</taxon>
        <taxon>Ascaris</taxon>
    </lineage>
</organism>
<feature type="chain" id="PRO_5005657186" evidence="1">
    <location>
        <begin position="18"/>
        <end position="107"/>
    </location>
</feature>
<dbReference type="Proteomes" id="UP000036681">
    <property type="component" value="Unplaced"/>
</dbReference>
<evidence type="ECO:0000313" key="2">
    <source>
        <dbReference type="Proteomes" id="UP000036681"/>
    </source>
</evidence>
<accession>A0A0M3IFU6</accession>
<evidence type="ECO:0000256" key="1">
    <source>
        <dbReference type="SAM" id="SignalP"/>
    </source>
</evidence>
<proteinExistence type="predicted"/>
<feature type="signal peptide" evidence="1">
    <location>
        <begin position="1"/>
        <end position="17"/>
    </location>
</feature>
<evidence type="ECO:0000313" key="3">
    <source>
        <dbReference type="WBParaSite" id="ALUE_0001711401-mRNA-1"/>
    </source>
</evidence>